<evidence type="ECO:0000313" key="2">
    <source>
        <dbReference type="Proteomes" id="UP001056120"/>
    </source>
</evidence>
<organism evidence="1 2">
    <name type="scientific">Smallanthus sonchifolius</name>
    <dbReference type="NCBI Taxonomy" id="185202"/>
    <lineage>
        <taxon>Eukaryota</taxon>
        <taxon>Viridiplantae</taxon>
        <taxon>Streptophyta</taxon>
        <taxon>Embryophyta</taxon>
        <taxon>Tracheophyta</taxon>
        <taxon>Spermatophyta</taxon>
        <taxon>Magnoliopsida</taxon>
        <taxon>eudicotyledons</taxon>
        <taxon>Gunneridae</taxon>
        <taxon>Pentapetalae</taxon>
        <taxon>asterids</taxon>
        <taxon>campanulids</taxon>
        <taxon>Asterales</taxon>
        <taxon>Asteraceae</taxon>
        <taxon>Asteroideae</taxon>
        <taxon>Heliantheae alliance</taxon>
        <taxon>Millerieae</taxon>
        <taxon>Smallanthus</taxon>
    </lineage>
</organism>
<gene>
    <name evidence="1" type="ORF">L1987_55110</name>
</gene>
<name>A0ACB9E8S8_9ASTR</name>
<protein>
    <submittedName>
        <fullName evidence="1">Uncharacterized protein</fullName>
    </submittedName>
</protein>
<sequence length="98" mass="11012">MDAQSLNILSKIADNCLNQQYVHRPSMDQIVKELENVLELHKKPEKLEQSTSTVEAIYSNILTREKMEHLKIPLSDIKLATNSFKSCIGSGGYGKGIH</sequence>
<proteinExistence type="predicted"/>
<reference evidence="1 2" key="2">
    <citation type="journal article" date="2022" name="Mol. Ecol. Resour.">
        <title>The genomes of chicory, endive, great burdock and yacon provide insights into Asteraceae paleo-polyploidization history and plant inulin production.</title>
        <authorList>
            <person name="Fan W."/>
            <person name="Wang S."/>
            <person name="Wang H."/>
            <person name="Wang A."/>
            <person name="Jiang F."/>
            <person name="Liu H."/>
            <person name="Zhao H."/>
            <person name="Xu D."/>
            <person name="Zhang Y."/>
        </authorList>
    </citation>
    <scope>NUCLEOTIDE SEQUENCE [LARGE SCALE GENOMIC DNA]</scope>
    <source>
        <strain evidence="2">cv. Yunnan</strain>
        <tissue evidence="1">Leaves</tissue>
    </source>
</reference>
<evidence type="ECO:0000313" key="1">
    <source>
        <dbReference type="EMBL" id="KAI3755314.1"/>
    </source>
</evidence>
<comment type="caution">
    <text evidence="1">The sequence shown here is derived from an EMBL/GenBank/DDBJ whole genome shotgun (WGS) entry which is preliminary data.</text>
</comment>
<dbReference type="Proteomes" id="UP001056120">
    <property type="component" value="Linkage Group LG18"/>
</dbReference>
<dbReference type="EMBL" id="CM042035">
    <property type="protein sequence ID" value="KAI3755314.1"/>
    <property type="molecule type" value="Genomic_DNA"/>
</dbReference>
<reference evidence="2" key="1">
    <citation type="journal article" date="2022" name="Mol. Ecol. Resour.">
        <title>The genomes of chicory, endive, great burdock and yacon provide insights into Asteraceae palaeo-polyploidization history and plant inulin production.</title>
        <authorList>
            <person name="Fan W."/>
            <person name="Wang S."/>
            <person name="Wang H."/>
            <person name="Wang A."/>
            <person name="Jiang F."/>
            <person name="Liu H."/>
            <person name="Zhao H."/>
            <person name="Xu D."/>
            <person name="Zhang Y."/>
        </authorList>
    </citation>
    <scope>NUCLEOTIDE SEQUENCE [LARGE SCALE GENOMIC DNA]</scope>
    <source>
        <strain evidence="2">cv. Yunnan</strain>
    </source>
</reference>
<keyword evidence="2" id="KW-1185">Reference proteome</keyword>
<accession>A0ACB9E8S8</accession>